<dbReference type="SMART" id="SM00052">
    <property type="entry name" value="EAL"/>
    <property type="match status" value="1"/>
</dbReference>
<evidence type="ECO:0000256" key="8">
    <source>
        <dbReference type="ARBA" id="ARBA00023136"/>
    </source>
</evidence>
<dbReference type="EC" id="3.1.4.52" evidence="2"/>
<dbReference type="InterPro" id="IPR050706">
    <property type="entry name" value="Cyclic-di-GMP_PDE-like"/>
</dbReference>
<dbReference type="RefSeq" id="WP_049855851.1">
    <property type="nucleotide sequence ID" value="NZ_JNGI01000014.1"/>
</dbReference>
<dbReference type="PROSITE" id="PS50883">
    <property type="entry name" value="EAL"/>
    <property type="match status" value="1"/>
</dbReference>
<name>A0A0L0H2R3_9ENTR</name>
<organism evidence="12 13">
    <name type="scientific">Trabulsiella odontotermitis</name>
    <dbReference type="NCBI Taxonomy" id="379893"/>
    <lineage>
        <taxon>Bacteria</taxon>
        <taxon>Pseudomonadati</taxon>
        <taxon>Pseudomonadota</taxon>
        <taxon>Gammaproteobacteria</taxon>
        <taxon>Enterobacterales</taxon>
        <taxon>Enterobacteriaceae</taxon>
        <taxon>Trabulsiella</taxon>
    </lineage>
</organism>
<keyword evidence="5 10" id="KW-0812">Transmembrane</keyword>
<dbReference type="STRING" id="379893.GCA_001297775_00980"/>
<dbReference type="SUPFAM" id="SSF141868">
    <property type="entry name" value="EAL domain-like"/>
    <property type="match status" value="1"/>
</dbReference>
<dbReference type="Gene3D" id="3.20.20.450">
    <property type="entry name" value="EAL domain"/>
    <property type="match status" value="1"/>
</dbReference>
<evidence type="ECO:0000256" key="1">
    <source>
        <dbReference type="ARBA" id="ARBA00004651"/>
    </source>
</evidence>
<reference evidence="12 13" key="1">
    <citation type="journal article" date="2015" name="Appl. Environ. Microbiol.">
        <title>The Enterobacterium Trabulsiella odontotermitis Presents Novel Adaptations Related to Its Association with Fungus-Growing Termites.</title>
        <authorList>
            <person name="Sapountzis P."/>
            <person name="Gruntjes T."/>
            <person name="Otani S."/>
            <person name="Estevez J."/>
            <person name="da Costa R.R."/>
            <person name="Plunkett G.3rd."/>
            <person name="Perna N.T."/>
            <person name="Poulsen M."/>
        </authorList>
    </citation>
    <scope>NUCLEOTIDE SEQUENCE [LARGE SCALE GENOMIC DNA]</scope>
    <source>
        <strain evidence="12 13">12</strain>
    </source>
</reference>
<dbReference type="OrthoDB" id="9812358at2"/>
<dbReference type="GO" id="GO:0071111">
    <property type="term" value="F:cyclic-guanylate-specific phosphodiesterase activity"/>
    <property type="evidence" value="ECO:0007669"/>
    <property type="project" value="UniProtKB-EC"/>
</dbReference>
<evidence type="ECO:0000259" key="11">
    <source>
        <dbReference type="PROSITE" id="PS50883"/>
    </source>
</evidence>
<dbReference type="GO" id="GO:0005886">
    <property type="term" value="C:plasma membrane"/>
    <property type="evidence" value="ECO:0007669"/>
    <property type="project" value="UniProtKB-SubCell"/>
</dbReference>
<keyword evidence="8 10" id="KW-0472">Membrane</keyword>
<dbReference type="AlphaFoldDB" id="A0A0L0H2R3"/>
<proteinExistence type="predicted"/>
<dbReference type="InterPro" id="IPR024744">
    <property type="entry name" value="CSS-motif_dom"/>
</dbReference>
<keyword evidence="3" id="KW-1003">Cell membrane</keyword>
<evidence type="ECO:0000256" key="2">
    <source>
        <dbReference type="ARBA" id="ARBA00012282"/>
    </source>
</evidence>
<dbReference type="Pfam" id="PF12792">
    <property type="entry name" value="CSS-motif"/>
    <property type="match status" value="1"/>
</dbReference>
<dbReference type="PATRIC" id="fig|379893.4.peg.741"/>
<evidence type="ECO:0000313" key="12">
    <source>
        <dbReference type="EMBL" id="KNC95274.1"/>
    </source>
</evidence>
<feature type="transmembrane region" description="Helical" evidence="10">
    <location>
        <begin position="243"/>
        <end position="265"/>
    </location>
</feature>
<evidence type="ECO:0000256" key="9">
    <source>
        <dbReference type="ARBA" id="ARBA00034290"/>
    </source>
</evidence>
<dbReference type="CDD" id="cd01948">
    <property type="entry name" value="EAL"/>
    <property type="match status" value="1"/>
</dbReference>
<evidence type="ECO:0000256" key="3">
    <source>
        <dbReference type="ARBA" id="ARBA00022475"/>
    </source>
</evidence>
<comment type="subcellular location">
    <subcellularLocation>
        <location evidence="1">Cell membrane</location>
        <topology evidence="1">Multi-pass membrane protein</topology>
    </subcellularLocation>
</comment>
<dbReference type="PANTHER" id="PTHR33121:SF81">
    <property type="entry name" value="CYCLIC DI-GMP PHOSPHODIESTERASE PDEB-RELATED"/>
    <property type="match status" value="1"/>
</dbReference>
<evidence type="ECO:0000256" key="10">
    <source>
        <dbReference type="SAM" id="Phobius"/>
    </source>
</evidence>
<evidence type="ECO:0000256" key="4">
    <source>
        <dbReference type="ARBA" id="ARBA00022636"/>
    </source>
</evidence>
<evidence type="ECO:0000256" key="6">
    <source>
        <dbReference type="ARBA" id="ARBA00022801"/>
    </source>
</evidence>
<keyword evidence="4" id="KW-0973">c-di-GMP</keyword>
<dbReference type="InterPro" id="IPR035919">
    <property type="entry name" value="EAL_sf"/>
</dbReference>
<comment type="catalytic activity">
    <reaction evidence="9">
        <text>3',3'-c-di-GMP + H2O = 5'-phosphoguanylyl(3'-&gt;5')guanosine + H(+)</text>
        <dbReference type="Rhea" id="RHEA:24902"/>
        <dbReference type="ChEBI" id="CHEBI:15377"/>
        <dbReference type="ChEBI" id="CHEBI:15378"/>
        <dbReference type="ChEBI" id="CHEBI:58754"/>
        <dbReference type="ChEBI" id="CHEBI:58805"/>
        <dbReference type="EC" id="3.1.4.52"/>
    </reaction>
</comment>
<feature type="domain" description="EAL" evidence="11">
    <location>
        <begin position="268"/>
        <end position="516"/>
    </location>
</feature>
<evidence type="ECO:0000313" key="13">
    <source>
        <dbReference type="Proteomes" id="UP000037393"/>
    </source>
</evidence>
<protein>
    <recommendedName>
        <fullName evidence="2">cyclic-guanylate-specific phosphodiesterase</fullName>
        <ecNumber evidence="2">3.1.4.52</ecNumber>
    </recommendedName>
</protein>
<gene>
    <name evidence="12" type="ORF">GM31_03620</name>
</gene>
<feature type="transmembrane region" description="Helical" evidence="10">
    <location>
        <begin position="6"/>
        <end position="29"/>
    </location>
</feature>
<dbReference type="EMBL" id="JNGI01000014">
    <property type="protein sequence ID" value="KNC95274.1"/>
    <property type="molecule type" value="Genomic_DNA"/>
</dbReference>
<accession>A0A0L0H2R3</accession>
<dbReference type="PANTHER" id="PTHR33121">
    <property type="entry name" value="CYCLIC DI-GMP PHOSPHODIESTERASE PDEF"/>
    <property type="match status" value="1"/>
</dbReference>
<evidence type="ECO:0000256" key="7">
    <source>
        <dbReference type="ARBA" id="ARBA00022989"/>
    </source>
</evidence>
<dbReference type="Pfam" id="PF00563">
    <property type="entry name" value="EAL"/>
    <property type="match status" value="1"/>
</dbReference>
<keyword evidence="13" id="KW-1185">Reference proteome</keyword>
<sequence>MTTRHLVSLVTAVLILSVFVPILLSVWLAHRQANEDFIQELNSYTERVLMRTNLVTQQAKEALVQANKFTGAPCSTAHLRSMRQISYVYRYVQEVLWTDNGVPQCSSLEHHSQDITFPPPDRVTPDGYKAWLTQKNDLGMQHVMGALGSGNYMVMIDPASLIDVLPAGVNDIEAALIASKSERVIASTQPVDMAVWRQMTKENLSTLENKSSLYNLREYPDLGLAVLTWSSVTPLAVQWHRQLLVWMPIGVLVSLLTCFFIVRLLRRLQSPHHRMLDAINANDISVHYQPIVSLSSGKIVGAEALARWQQPDGSWLSPEIFIPLAEQTGLITRLTERVITNVFQDLGKWLQQHPDFHVSINLSVEDLLSPALAAFISKQLNHWQVTPSQIALELTERGFADPKATLPVLTHYRKNGHAIYIDDFGTGYSSLRYLQDLDVDTLKIDKSFVDALEYKQVTPHIIEMAKSLKLAMVAEGVETTAQRDWLRAHGVQYGQGWLYSKALPKAEFILWAEENLRTP</sequence>
<keyword evidence="7 10" id="KW-1133">Transmembrane helix</keyword>
<dbReference type="InterPro" id="IPR001633">
    <property type="entry name" value="EAL_dom"/>
</dbReference>
<keyword evidence="6" id="KW-0378">Hydrolase</keyword>
<dbReference type="Proteomes" id="UP000037393">
    <property type="component" value="Unassembled WGS sequence"/>
</dbReference>
<evidence type="ECO:0000256" key="5">
    <source>
        <dbReference type="ARBA" id="ARBA00022692"/>
    </source>
</evidence>
<comment type="caution">
    <text evidence="12">The sequence shown here is derived from an EMBL/GenBank/DDBJ whole genome shotgun (WGS) entry which is preliminary data.</text>
</comment>